<dbReference type="InterPro" id="IPR014710">
    <property type="entry name" value="RmlC-like_jellyroll"/>
</dbReference>
<dbReference type="PANTHER" id="PTHR36440">
    <property type="entry name" value="PUTATIVE (AFU_ORTHOLOGUE AFUA_8G07350)-RELATED"/>
    <property type="match status" value="1"/>
</dbReference>
<dbReference type="RefSeq" id="WP_138087253.1">
    <property type="nucleotide sequence ID" value="NZ_VAUV01000011.1"/>
</dbReference>
<dbReference type="PANTHER" id="PTHR36440:SF1">
    <property type="entry name" value="PUTATIVE (AFU_ORTHOLOGUE AFUA_8G07350)-RELATED"/>
    <property type="match status" value="1"/>
</dbReference>
<dbReference type="InterPro" id="IPR011051">
    <property type="entry name" value="RmlC_Cupin_sf"/>
</dbReference>
<dbReference type="Gene3D" id="2.60.120.10">
    <property type="entry name" value="Jelly Rolls"/>
    <property type="match status" value="1"/>
</dbReference>
<sequence length="150" mass="16686">MDAAINLNLTSAPNVVRAFGEELHFYLTGEETDGRFTQWLEITPPGVGPPLHYHTNEEEWFYVQMGTVSFYREGKWTEVGAGSRVYIPRGVVHAFKNTGDEPLHMLITTAPSGFENFMGRCAVEFAAPSGPDMGRIIEIAGEHGIHFVQD</sequence>
<reference evidence="2 3" key="1">
    <citation type="submission" date="2019-05" db="EMBL/GenBank/DDBJ databases">
        <title>Verrucobacter flavum gen. nov., sp. nov. a new member of the family Verrucomicrobiaceae.</title>
        <authorList>
            <person name="Szuroczki S."/>
            <person name="Abbaszade G."/>
            <person name="Szabo A."/>
            <person name="Felfoldi T."/>
            <person name="Schumann P."/>
            <person name="Boka K."/>
            <person name="Keki Z."/>
            <person name="Toumi M."/>
            <person name="Toth E."/>
        </authorList>
    </citation>
    <scope>NUCLEOTIDE SEQUENCE [LARGE SCALE GENOMIC DNA]</scope>
    <source>
        <strain evidence="2 3">MG-N-17</strain>
    </source>
</reference>
<comment type="caution">
    <text evidence="2">The sequence shown here is derived from an EMBL/GenBank/DDBJ whole genome shotgun (WGS) entry which is preliminary data.</text>
</comment>
<dbReference type="InterPro" id="IPR013096">
    <property type="entry name" value="Cupin_2"/>
</dbReference>
<evidence type="ECO:0000313" key="2">
    <source>
        <dbReference type="EMBL" id="TLD69794.1"/>
    </source>
</evidence>
<dbReference type="InterPro" id="IPR053146">
    <property type="entry name" value="QDO-like"/>
</dbReference>
<dbReference type="OrthoDB" id="9794183at2"/>
<gene>
    <name evidence="2" type="ORF">FEM03_15835</name>
</gene>
<dbReference type="Proteomes" id="UP000306196">
    <property type="component" value="Unassembled WGS sequence"/>
</dbReference>
<evidence type="ECO:0000259" key="1">
    <source>
        <dbReference type="Pfam" id="PF07883"/>
    </source>
</evidence>
<protein>
    <submittedName>
        <fullName evidence="2">Cupin domain-containing protein</fullName>
    </submittedName>
</protein>
<name>A0A5R8KBW2_9BACT</name>
<keyword evidence="3" id="KW-1185">Reference proteome</keyword>
<feature type="domain" description="Cupin type-2" evidence="1">
    <location>
        <begin position="40"/>
        <end position="107"/>
    </location>
</feature>
<organism evidence="2 3">
    <name type="scientific">Phragmitibacter flavus</name>
    <dbReference type="NCBI Taxonomy" id="2576071"/>
    <lineage>
        <taxon>Bacteria</taxon>
        <taxon>Pseudomonadati</taxon>
        <taxon>Verrucomicrobiota</taxon>
        <taxon>Verrucomicrobiia</taxon>
        <taxon>Verrucomicrobiales</taxon>
        <taxon>Verrucomicrobiaceae</taxon>
        <taxon>Phragmitibacter</taxon>
    </lineage>
</organism>
<dbReference type="SUPFAM" id="SSF51182">
    <property type="entry name" value="RmlC-like cupins"/>
    <property type="match status" value="1"/>
</dbReference>
<dbReference type="EMBL" id="VAUV01000011">
    <property type="protein sequence ID" value="TLD69794.1"/>
    <property type="molecule type" value="Genomic_DNA"/>
</dbReference>
<dbReference type="AlphaFoldDB" id="A0A5R8KBW2"/>
<proteinExistence type="predicted"/>
<evidence type="ECO:0000313" key="3">
    <source>
        <dbReference type="Proteomes" id="UP000306196"/>
    </source>
</evidence>
<dbReference type="Pfam" id="PF07883">
    <property type="entry name" value="Cupin_2"/>
    <property type="match status" value="1"/>
</dbReference>
<accession>A0A5R8KBW2</accession>